<dbReference type="PANTHER" id="PTHR46015:SF1">
    <property type="entry name" value="HOMOCYSTEINE S-METHYLTRANSFERASE-LIKE ISOFORM 1"/>
    <property type="match status" value="1"/>
</dbReference>
<evidence type="ECO:0000259" key="6">
    <source>
        <dbReference type="PROSITE" id="PS50970"/>
    </source>
</evidence>
<sequence length="362" mass="39607">MKSPIPIRILDGGLGTTLEDKHHVRFSSESTPLWSSHLLLTDQKTLLACQTDFACAGADVLLTATYQFSIEGFAATRTPEWPRGVSLPNIGQFLEDAVLIARAAGAREVAFSLGPYGATMLPASTEYSGKYDDAHVGVDALYWWHLERLRVVFKHREGTRGINYFAFETVPRLDEIQAIRRVLFGGAGKPYWISCVFPGGPDDDRLPDGSTIEDVAAAMLSNEVRGPVPWGIGINCTKVGKLAGLVRKFERAVQNLIDLCQLSGWPSLVLYPDGTNGEVYNTTTQKWELPEGTKAPETRWEVELARVVEEIGKRGKWASLLIGGCCKTTAEDITRLRDLVIGDEGLLRGAGKEDEAGANFPA</sequence>
<evidence type="ECO:0000256" key="5">
    <source>
        <dbReference type="PROSITE-ProRule" id="PRU00333"/>
    </source>
</evidence>
<dbReference type="PROSITE" id="PS50970">
    <property type="entry name" value="HCY"/>
    <property type="match status" value="1"/>
</dbReference>
<organism evidence="7 8">
    <name type="scientific">Echria macrotheca</name>
    <dbReference type="NCBI Taxonomy" id="438768"/>
    <lineage>
        <taxon>Eukaryota</taxon>
        <taxon>Fungi</taxon>
        <taxon>Dikarya</taxon>
        <taxon>Ascomycota</taxon>
        <taxon>Pezizomycotina</taxon>
        <taxon>Sordariomycetes</taxon>
        <taxon>Sordariomycetidae</taxon>
        <taxon>Sordariales</taxon>
        <taxon>Schizotheciaceae</taxon>
        <taxon>Echria</taxon>
    </lineage>
</organism>
<evidence type="ECO:0000256" key="4">
    <source>
        <dbReference type="ARBA" id="ARBA00022833"/>
    </source>
</evidence>
<dbReference type="AlphaFoldDB" id="A0AAJ0F8A0"/>
<gene>
    <name evidence="7" type="ORF">QBC47DRAFT_164658</name>
</gene>
<dbReference type="PANTHER" id="PTHR46015">
    <property type="entry name" value="ZGC:172121"/>
    <property type="match status" value="1"/>
</dbReference>
<dbReference type="GO" id="GO:0033528">
    <property type="term" value="P:S-methylmethionine cycle"/>
    <property type="evidence" value="ECO:0007669"/>
    <property type="project" value="TreeGrafter"/>
</dbReference>
<dbReference type="InterPro" id="IPR003726">
    <property type="entry name" value="HCY_dom"/>
</dbReference>
<feature type="binding site" evidence="5">
    <location>
        <position position="325"/>
    </location>
    <ligand>
        <name>Zn(2+)</name>
        <dbReference type="ChEBI" id="CHEBI:29105"/>
    </ligand>
</feature>
<accession>A0AAJ0F8A0</accession>
<reference evidence="7" key="1">
    <citation type="submission" date="2023-06" db="EMBL/GenBank/DDBJ databases">
        <title>Genome-scale phylogeny and comparative genomics of the fungal order Sordariales.</title>
        <authorList>
            <consortium name="Lawrence Berkeley National Laboratory"/>
            <person name="Hensen N."/>
            <person name="Bonometti L."/>
            <person name="Westerberg I."/>
            <person name="Brannstrom I.O."/>
            <person name="Guillou S."/>
            <person name="Cros-Aarteil S."/>
            <person name="Calhoun S."/>
            <person name="Haridas S."/>
            <person name="Kuo A."/>
            <person name="Mondo S."/>
            <person name="Pangilinan J."/>
            <person name="Riley R."/>
            <person name="Labutti K."/>
            <person name="Andreopoulos B."/>
            <person name="Lipzen A."/>
            <person name="Chen C."/>
            <person name="Yanf M."/>
            <person name="Daum C."/>
            <person name="Ng V."/>
            <person name="Clum A."/>
            <person name="Steindorff A."/>
            <person name="Ohm R."/>
            <person name="Martin F."/>
            <person name="Silar P."/>
            <person name="Natvig D."/>
            <person name="Lalanne C."/>
            <person name="Gautier V."/>
            <person name="Ament-Velasquez S.L."/>
            <person name="Kruys A."/>
            <person name="Hutchinson M.I."/>
            <person name="Powell A.J."/>
            <person name="Barry K."/>
            <person name="Miller A.N."/>
            <person name="Grigoriev I.V."/>
            <person name="Debuchy R."/>
            <person name="Gladieux P."/>
            <person name="Thoren M.H."/>
            <person name="Johannesson H."/>
        </authorList>
    </citation>
    <scope>NUCLEOTIDE SEQUENCE</scope>
    <source>
        <strain evidence="7">PSN4</strain>
    </source>
</reference>
<dbReference type="Pfam" id="PF02574">
    <property type="entry name" value="S-methyl_trans"/>
    <property type="match status" value="1"/>
</dbReference>
<dbReference type="Proteomes" id="UP001239445">
    <property type="component" value="Unassembled WGS sequence"/>
</dbReference>
<dbReference type="SUPFAM" id="SSF82282">
    <property type="entry name" value="Homocysteine S-methyltransferase"/>
    <property type="match status" value="1"/>
</dbReference>
<protein>
    <submittedName>
        <fullName evidence="7">Homocysteine S-methyltransferase</fullName>
    </submittedName>
</protein>
<dbReference type="EMBL" id="MU839830">
    <property type="protein sequence ID" value="KAK1757737.1"/>
    <property type="molecule type" value="Genomic_DNA"/>
</dbReference>
<dbReference type="Gene3D" id="3.20.20.330">
    <property type="entry name" value="Homocysteine-binding-like domain"/>
    <property type="match status" value="1"/>
</dbReference>
<keyword evidence="3 5" id="KW-0479">Metal-binding</keyword>
<feature type="binding site" evidence="5">
    <location>
        <position position="236"/>
    </location>
    <ligand>
        <name>Zn(2+)</name>
        <dbReference type="ChEBI" id="CHEBI:29105"/>
    </ligand>
</feature>
<feature type="binding site" evidence="5">
    <location>
        <position position="326"/>
    </location>
    <ligand>
        <name>Zn(2+)</name>
        <dbReference type="ChEBI" id="CHEBI:29105"/>
    </ligand>
</feature>
<feature type="domain" description="Hcy-binding" evidence="6">
    <location>
        <begin position="1"/>
        <end position="340"/>
    </location>
</feature>
<evidence type="ECO:0000256" key="2">
    <source>
        <dbReference type="ARBA" id="ARBA00022679"/>
    </source>
</evidence>
<evidence type="ECO:0000313" key="8">
    <source>
        <dbReference type="Proteomes" id="UP001239445"/>
    </source>
</evidence>
<evidence type="ECO:0000313" key="7">
    <source>
        <dbReference type="EMBL" id="KAK1757737.1"/>
    </source>
</evidence>
<keyword evidence="8" id="KW-1185">Reference proteome</keyword>
<evidence type="ECO:0000256" key="3">
    <source>
        <dbReference type="ARBA" id="ARBA00022723"/>
    </source>
</evidence>
<dbReference type="GO" id="GO:0008898">
    <property type="term" value="F:S-adenosylmethionine-homocysteine S-methyltransferase activity"/>
    <property type="evidence" value="ECO:0007669"/>
    <property type="project" value="TreeGrafter"/>
</dbReference>
<comment type="cofactor">
    <cofactor evidence="5">
        <name>Zn(2+)</name>
        <dbReference type="ChEBI" id="CHEBI:29105"/>
    </cofactor>
</comment>
<keyword evidence="1 5" id="KW-0489">Methyltransferase</keyword>
<dbReference type="GO" id="GO:0046872">
    <property type="term" value="F:metal ion binding"/>
    <property type="evidence" value="ECO:0007669"/>
    <property type="project" value="UniProtKB-KW"/>
</dbReference>
<keyword evidence="4 5" id="KW-0862">Zinc</keyword>
<dbReference type="GO" id="GO:0009086">
    <property type="term" value="P:methionine biosynthetic process"/>
    <property type="evidence" value="ECO:0007669"/>
    <property type="project" value="TreeGrafter"/>
</dbReference>
<comment type="caution">
    <text evidence="7">The sequence shown here is derived from an EMBL/GenBank/DDBJ whole genome shotgun (WGS) entry which is preliminary data.</text>
</comment>
<name>A0AAJ0F8A0_9PEZI</name>
<dbReference type="GO" id="GO:0032259">
    <property type="term" value="P:methylation"/>
    <property type="evidence" value="ECO:0007669"/>
    <property type="project" value="UniProtKB-KW"/>
</dbReference>
<dbReference type="InterPro" id="IPR051486">
    <property type="entry name" value="Hcy_S-methyltransferase"/>
</dbReference>
<proteinExistence type="predicted"/>
<dbReference type="InterPro" id="IPR036589">
    <property type="entry name" value="HCY_dom_sf"/>
</dbReference>
<evidence type="ECO:0000256" key="1">
    <source>
        <dbReference type="ARBA" id="ARBA00022603"/>
    </source>
</evidence>
<keyword evidence="2 5" id="KW-0808">Transferase</keyword>